<dbReference type="InterPro" id="IPR013520">
    <property type="entry name" value="Ribonucl_H"/>
</dbReference>
<dbReference type="SMART" id="SM00479">
    <property type="entry name" value="EXOIII"/>
    <property type="match status" value="1"/>
</dbReference>
<dbReference type="InterPro" id="IPR012337">
    <property type="entry name" value="RNaseH-like_sf"/>
</dbReference>
<dbReference type="Proteomes" id="UP001199314">
    <property type="component" value="Unassembled WGS sequence"/>
</dbReference>
<evidence type="ECO:0000313" key="6">
    <source>
        <dbReference type="Proteomes" id="UP001199314"/>
    </source>
</evidence>
<dbReference type="Pfam" id="PF00929">
    <property type="entry name" value="RNase_T"/>
    <property type="match status" value="1"/>
</dbReference>
<name>A0ABS7XKP8_9FLAO</name>
<dbReference type="CDD" id="cd06127">
    <property type="entry name" value="DEDDh"/>
    <property type="match status" value="1"/>
</dbReference>
<dbReference type="InterPro" id="IPR036397">
    <property type="entry name" value="RNaseH_sf"/>
</dbReference>
<dbReference type="GO" id="GO:0004527">
    <property type="term" value="F:exonuclease activity"/>
    <property type="evidence" value="ECO:0007669"/>
    <property type="project" value="UniProtKB-KW"/>
</dbReference>
<keyword evidence="6" id="KW-1185">Reference proteome</keyword>
<dbReference type="SUPFAM" id="SSF53098">
    <property type="entry name" value="Ribonuclease H-like"/>
    <property type="match status" value="1"/>
</dbReference>
<dbReference type="PANTHER" id="PTHR30231:SF4">
    <property type="entry name" value="PROTEIN NEN2"/>
    <property type="match status" value="1"/>
</dbReference>
<protein>
    <submittedName>
        <fullName evidence="5">3'-5' exonuclease</fullName>
    </submittedName>
</protein>
<reference evidence="6" key="1">
    <citation type="submission" date="2023-07" db="EMBL/GenBank/DDBJ databases">
        <title>Novel species isolated from saline lakes on Tibetan Plateau.</title>
        <authorList>
            <person name="Lu H."/>
        </authorList>
    </citation>
    <scope>NUCLEOTIDE SEQUENCE [LARGE SCALE GENOMIC DNA]</scope>
    <source>
        <strain evidence="6">CAK8W</strain>
    </source>
</reference>
<sequence>MMRWLDNLFKKKEDYPEFWQAYAAKFKQSDRSRVIVLDCETTGLTPGEDKILSIGAVALHDNVIHVKDHFYVFLNQKLNKPESIAVHGIVKNKPYSLISESDALKQLLKFLSNSKILGHHIQFDIQMINIALATMGLPKLKNQVADTNDLYSKFKGVDQSMHKSLDELCDEFHIPKKDRHTALGDAFLTAQVYQRLVISV</sequence>
<feature type="domain" description="Exonuclease" evidence="4">
    <location>
        <begin position="33"/>
        <end position="200"/>
    </location>
</feature>
<keyword evidence="2" id="KW-0378">Hydrolase</keyword>
<dbReference type="RefSeq" id="WP_224461319.1">
    <property type="nucleotide sequence ID" value="NZ_JAIQZE010000008.1"/>
</dbReference>
<accession>A0ABS7XKP8</accession>
<evidence type="ECO:0000259" key="4">
    <source>
        <dbReference type="SMART" id="SM00479"/>
    </source>
</evidence>
<dbReference type="Gene3D" id="3.30.420.10">
    <property type="entry name" value="Ribonuclease H-like superfamily/Ribonuclease H"/>
    <property type="match status" value="1"/>
</dbReference>
<gene>
    <name evidence="5" type="ORF">LB452_08540</name>
</gene>
<dbReference type="EMBL" id="JAIQZE010000008">
    <property type="protein sequence ID" value="MBZ9778969.1"/>
    <property type="molecule type" value="Genomic_DNA"/>
</dbReference>
<keyword evidence="3 5" id="KW-0269">Exonuclease</keyword>
<proteinExistence type="predicted"/>
<comment type="caution">
    <text evidence="5">The sequence shown here is derived from an EMBL/GenBank/DDBJ whole genome shotgun (WGS) entry which is preliminary data.</text>
</comment>
<dbReference type="PANTHER" id="PTHR30231">
    <property type="entry name" value="DNA POLYMERASE III SUBUNIT EPSILON"/>
    <property type="match status" value="1"/>
</dbReference>
<evidence type="ECO:0000256" key="2">
    <source>
        <dbReference type="ARBA" id="ARBA00022801"/>
    </source>
</evidence>
<organism evidence="5 6">
    <name type="scientific">Psychroflexus longus</name>
    <dbReference type="NCBI Taxonomy" id="2873596"/>
    <lineage>
        <taxon>Bacteria</taxon>
        <taxon>Pseudomonadati</taxon>
        <taxon>Bacteroidota</taxon>
        <taxon>Flavobacteriia</taxon>
        <taxon>Flavobacteriales</taxon>
        <taxon>Flavobacteriaceae</taxon>
        <taxon>Psychroflexus</taxon>
    </lineage>
</organism>
<evidence type="ECO:0000256" key="3">
    <source>
        <dbReference type="ARBA" id="ARBA00022839"/>
    </source>
</evidence>
<evidence type="ECO:0000313" key="5">
    <source>
        <dbReference type="EMBL" id="MBZ9778969.1"/>
    </source>
</evidence>
<evidence type="ECO:0000256" key="1">
    <source>
        <dbReference type="ARBA" id="ARBA00022722"/>
    </source>
</evidence>
<keyword evidence="1" id="KW-0540">Nuclease</keyword>